<sequence>MINGPYSACPFPEHYRQDRYRIEALAFVPRLHRDAMTYSQLCLWSKSRQISLSTHADAPHTAKQRVALAHAGRRTLPRTRRTRQQHACTERVEPCRAYRNFIRIRPIRRRGRRTNQWLWPIAKAHPDPGASMATFCPRASGRQSRLTRSISPGSGCITTSSSTEASRTRSCGVGDRMGHAWRLMDATSCHNFLPPLPPRREL</sequence>
<reference evidence="2 3" key="1">
    <citation type="submission" date="2016-07" db="EMBL/GenBank/DDBJ databases">
        <title>Draft genome of the white-rot fungus Obba rivulosa 3A-2.</title>
        <authorList>
            <consortium name="DOE Joint Genome Institute"/>
            <person name="Miettinen O."/>
            <person name="Riley R."/>
            <person name="Acob R."/>
            <person name="Barry K."/>
            <person name="Cullen D."/>
            <person name="De Vries R."/>
            <person name="Hainaut M."/>
            <person name="Hatakka A."/>
            <person name="Henrissat B."/>
            <person name="Hilden K."/>
            <person name="Kuo R."/>
            <person name="Labutti K."/>
            <person name="Lipzen A."/>
            <person name="Makela M.R."/>
            <person name="Sandor L."/>
            <person name="Spatafora J.W."/>
            <person name="Grigoriev I.V."/>
            <person name="Hibbett D.S."/>
        </authorList>
    </citation>
    <scope>NUCLEOTIDE SEQUENCE [LARGE SCALE GENOMIC DNA]</scope>
    <source>
        <strain evidence="2 3">3A-2</strain>
    </source>
</reference>
<dbReference type="EMBL" id="KV722827">
    <property type="protein sequence ID" value="OCH83758.1"/>
    <property type="molecule type" value="Genomic_DNA"/>
</dbReference>
<evidence type="ECO:0000256" key="1">
    <source>
        <dbReference type="SAM" id="MobiDB-lite"/>
    </source>
</evidence>
<feature type="region of interest" description="Disordered" evidence="1">
    <location>
        <begin position="147"/>
        <end position="170"/>
    </location>
</feature>
<name>A0A8E2DIH1_9APHY</name>
<gene>
    <name evidence="2" type="ORF">OBBRIDRAFT_496201</name>
</gene>
<organism evidence="2 3">
    <name type="scientific">Obba rivulosa</name>
    <dbReference type="NCBI Taxonomy" id="1052685"/>
    <lineage>
        <taxon>Eukaryota</taxon>
        <taxon>Fungi</taxon>
        <taxon>Dikarya</taxon>
        <taxon>Basidiomycota</taxon>
        <taxon>Agaricomycotina</taxon>
        <taxon>Agaricomycetes</taxon>
        <taxon>Polyporales</taxon>
        <taxon>Gelatoporiaceae</taxon>
        <taxon>Obba</taxon>
    </lineage>
</organism>
<accession>A0A8E2DIH1</accession>
<feature type="compositionally biased region" description="Low complexity" evidence="1">
    <location>
        <begin position="158"/>
        <end position="170"/>
    </location>
</feature>
<protein>
    <submittedName>
        <fullName evidence="2">Uncharacterized protein</fullName>
    </submittedName>
</protein>
<dbReference type="AlphaFoldDB" id="A0A8E2DIH1"/>
<proteinExistence type="predicted"/>
<keyword evidence="3" id="KW-1185">Reference proteome</keyword>
<dbReference type="Proteomes" id="UP000250043">
    <property type="component" value="Unassembled WGS sequence"/>
</dbReference>
<evidence type="ECO:0000313" key="2">
    <source>
        <dbReference type="EMBL" id="OCH83758.1"/>
    </source>
</evidence>
<evidence type="ECO:0000313" key="3">
    <source>
        <dbReference type="Proteomes" id="UP000250043"/>
    </source>
</evidence>